<evidence type="ECO:0000259" key="8">
    <source>
        <dbReference type="Pfam" id="PF08124"/>
    </source>
</evidence>
<dbReference type="InterPro" id="IPR004103">
    <property type="entry name" value="Lyase_8_C"/>
</dbReference>
<dbReference type="PANTHER" id="PTHR38481:SF1">
    <property type="entry name" value="HYALURONATE LYASE"/>
    <property type="match status" value="1"/>
</dbReference>
<dbReference type="RefSeq" id="WP_075707407.1">
    <property type="nucleotide sequence ID" value="NZ_MJMJ01000012.1"/>
</dbReference>
<dbReference type="EMBL" id="MJMJ01000012">
    <property type="protein sequence ID" value="OLQ90122.1"/>
    <property type="molecule type" value="Genomic_DNA"/>
</dbReference>
<dbReference type="GO" id="GO:0005975">
    <property type="term" value="P:carbohydrate metabolic process"/>
    <property type="evidence" value="ECO:0007669"/>
    <property type="project" value="InterPro"/>
</dbReference>
<evidence type="ECO:0000259" key="7">
    <source>
        <dbReference type="Pfam" id="PF02884"/>
    </source>
</evidence>
<evidence type="ECO:0000313" key="10">
    <source>
        <dbReference type="Proteomes" id="UP000186313"/>
    </source>
</evidence>
<evidence type="ECO:0000256" key="4">
    <source>
        <dbReference type="PIRSR" id="PIRSR638970-1"/>
    </source>
</evidence>
<dbReference type="AlphaFoldDB" id="A0A1Q9HIG2"/>
<accession>A0A1Q9HIG2</accession>
<comment type="similarity">
    <text evidence="1">Belongs to the polysaccharide lyase 8 family.</text>
</comment>
<dbReference type="GO" id="GO:0030246">
    <property type="term" value="F:carbohydrate binding"/>
    <property type="evidence" value="ECO:0007669"/>
    <property type="project" value="InterPro"/>
</dbReference>
<dbReference type="InterPro" id="IPR012970">
    <property type="entry name" value="Lyase_8_alpha_N"/>
</dbReference>
<gene>
    <name evidence="9" type="ORF">BIY22_03715</name>
</gene>
<evidence type="ECO:0000256" key="1">
    <source>
        <dbReference type="ARBA" id="ARBA00006699"/>
    </source>
</evidence>
<dbReference type="InterPro" id="IPR014718">
    <property type="entry name" value="GH-type_carb-bd"/>
</dbReference>
<evidence type="ECO:0000256" key="2">
    <source>
        <dbReference type="ARBA" id="ARBA00022729"/>
    </source>
</evidence>
<reference evidence="9 10" key="1">
    <citation type="submission" date="2016-09" db="EMBL/GenBank/DDBJ databases">
        <title>Genomic Taxonomy of the Vibrionaceae.</title>
        <authorList>
            <person name="Gonzalez-Castillo A."/>
            <person name="Gomez-Gil B."/>
            <person name="Enciso-Ibarra K."/>
        </authorList>
    </citation>
    <scope>NUCLEOTIDE SEQUENCE [LARGE SCALE GENOMIC DNA]</scope>
    <source>
        <strain evidence="9 10">CAIM 703</strain>
    </source>
</reference>
<evidence type="ECO:0000259" key="6">
    <source>
        <dbReference type="Pfam" id="PF02278"/>
    </source>
</evidence>
<sequence length="806" mass="89703">MKTTSLSALIAVIGCTGLHAEPVFANTTTDVDAAPLRVSTQDYYSIVRHRWASYFLGDQTMAFDQQLTNEITKINHQAKQWLDQLTIDENGLWADLPLQTDNAEQKRKLGVQLYATYQRIFTLARAYKLPGGELENDPQLLAMLVKSLAFLHDNFYHVGTAEWGNWWHWQLGIGRVANNTLVVLYDELPQEIISNYVDASRYFVPRPTHLSEGYGAPYSSAPLMFESTGGNRTDNAQVVLIRGILDNNENEIKSAVESLSSIIPFVTEGDGFYQDGSFIQHKDLPYSGTYGQVMVEGLGMLMGLVANTPWQANDPNLQKIYPLLLEAFAPLLVDGKMMDMVNGRAISRISGQNQKVGQAMLSSMLLYLPGAPENYKQQLGEFLKSQLQRSKNGIAQPTIFSSYQLAQQLLADNQIKPQAPRSTHTQFAEMDRIVHHRPTWSFGIAMHSDRVGNYECINGENLKGWHTADGMGYLYNQGSAHYNNYWPLVDSFKLPGTTTLQVERSLCSGQLSAQRDGRQGSMDWTGGASLEQYGIAGMQFVSWNQDLEAKKSWFMFDDEIVALGADIRNKSANDAVTTLENRKIPENSKVTFNGKLLVDNRSVEQPLTSLSIEFDSSKPSVQYLSLDEQPIKVSKVCRQGNWADIGTNKGELTGCFIEATLQHSADTNGSYAYAIVPSLSNNFDSAKQLPIDVVANNSQVQAVAHNRLGLFAANFWDDSQAGIITAENSMSIILKSTENSIAVSISDPSRSWWDRDFSLEGQYKIVVDSQNRVSLKDSRHFSVDLSGLDGSSYSFQIQKIHSAEAK</sequence>
<feature type="active site" evidence="4">
    <location>
        <position position="344"/>
    </location>
</feature>
<dbReference type="SUPFAM" id="SSF49863">
    <property type="entry name" value="Hyaluronate lyase-like, C-terminal domain"/>
    <property type="match status" value="1"/>
</dbReference>
<dbReference type="GO" id="GO:0005576">
    <property type="term" value="C:extracellular region"/>
    <property type="evidence" value="ECO:0007669"/>
    <property type="project" value="InterPro"/>
</dbReference>
<feature type="active site" evidence="4">
    <location>
        <position position="281"/>
    </location>
</feature>
<dbReference type="STRING" id="1381081.BIY22_03715"/>
<dbReference type="PROSITE" id="PS51257">
    <property type="entry name" value="PROKAR_LIPOPROTEIN"/>
    <property type="match status" value="1"/>
</dbReference>
<dbReference type="InterPro" id="IPR011071">
    <property type="entry name" value="Lyase_8-like_C"/>
</dbReference>
<dbReference type="SUPFAM" id="SSF48230">
    <property type="entry name" value="Chondroitin AC/alginate lyase"/>
    <property type="match status" value="1"/>
</dbReference>
<evidence type="ECO:0000256" key="3">
    <source>
        <dbReference type="ARBA" id="ARBA00023239"/>
    </source>
</evidence>
<dbReference type="SUPFAM" id="SSF74650">
    <property type="entry name" value="Galactose mutarotase-like"/>
    <property type="match status" value="1"/>
</dbReference>
<feature type="domain" description="Polysaccharide lyase family 8 central" evidence="6">
    <location>
        <begin position="424"/>
        <end position="679"/>
    </location>
</feature>
<dbReference type="Gene3D" id="2.70.98.10">
    <property type="match status" value="1"/>
</dbReference>
<dbReference type="InterPro" id="IPR011013">
    <property type="entry name" value="Gal_mutarotase_sf_dom"/>
</dbReference>
<evidence type="ECO:0000313" key="9">
    <source>
        <dbReference type="EMBL" id="OLQ90122.1"/>
    </source>
</evidence>
<keyword evidence="3" id="KW-0456">Lyase</keyword>
<organism evidence="9 10">
    <name type="scientific">Vibrio panuliri</name>
    <dbReference type="NCBI Taxonomy" id="1381081"/>
    <lineage>
        <taxon>Bacteria</taxon>
        <taxon>Pseudomonadati</taxon>
        <taxon>Pseudomonadota</taxon>
        <taxon>Gammaproteobacteria</taxon>
        <taxon>Vibrionales</taxon>
        <taxon>Vibrionaceae</taxon>
        <taxon>Vibrio</taxon>
    </lineage>
</organism>
<name>A0A1Q9HIG2_9VIBR</name>
<evidence type="ECO:0000256" key="5">
    <source>
        <dbReference type="SAM" id="SignalP"/>
    </source>
</evidence>
<dbReference type="Gene3D" id="2.60.220.10">
    <property type="entry name" value="Polysaccharide lyase family 8-like, C-terminal"/>
    <property type="match status" value="1"/>
</dbReference>
<dbReference type="InterPro" id="IPR003159">
    <property type="entry name" value="Lyase_8_central_dom"/>
</dbReference>
<comment type="caution">
    <text evidence="9">The sequence shown here is derived from an EMBL/GenBank/DDBJ whole genome shotgun (WGS) entry which is preliminary data.</text>
</comment>
<dbReference type="CDD" id="cd01083">
    <property type="entry name" value="GAG_Lyase"/>
    <property type="match status" value="1"/>
</dbReference>
<feature type="active site" evidence="4">
    <location>
        <position position="290"/>
    </location>
</feature>
<keyword evidence="2 5" id="KW-0732">Signal</keyword>
<dbReference type="Gene3D" id="1.50.10.100">
    <property type="entry name" value="Chondroitin AC/alginate lyase"/>
    <property type="match status" value="1"/>
</dbReference>
<dbReference type="InterPro" id="IPR008929">
    <property type="entry name" value="Chondroitin_lyas"/>
</dbReference>
<dbReference type="InterPro" id="IPR038970">
    <property type="entry name" value="Lyase_8"/>
</dbReference>
<protein>
    <recommendedName>
        <fullName evidence="11">Hyaluronate lyase</fullName>
    </recommendedName>
</protein>
<proteinExistence type="inferred from homology"/>
<dbReference type="GO" id="GO:0016837">
    <property type="term" value="F:carbon-oxygen lyase activity, acting on polysaccharides"/>
    <property type="evidence" value="ECO:0007669"/>
    <property type="project" value="UniProtKB-ARBA"/>
</dbReference>
<dbReference type="Pfam" id="PF02278">
    <property type="entry name" value="Lyase_8"/>
    <property type="match status" value="1"/>
</dbReference>
<dbReference type="Proteomes" id="UP000186313">
    <property type="component" value="Unassembled WGS sequence"/>
</dbReference>
<feature type="domain" description="Polysaccharide lyase 8 N-terminal alpha-helical" evidence="8">
    <location>
        <begin position="51"/>
        <end position="382"/>
    </location>
</feature>
<evidence type="ECO:0008006" key="11">
    <source>
        <dbReference type="Google" id="ProtNLM"/>
    </source>
</evidence>
<feature type="chain" id="PRO_5012458019" description="Hyaluronate lyase" evidence="5">
    <location>
        <begin position="21"/>
        <end position="806"/>
    </location>
</feature>
<dbReference type="Pfam" id="PF02884">
    <property type="entry name" value="Lyase_8_C"/>
    <property type="match status" value="1"/>
</dbReference>
<feature type="domain" description="Polysaccharide lyase family 8 C-terminal" evidence="7">
    <location>
        <begin position="693"/>
        <end position="750"/>
    </location>
</feature>
<dbReference type="Pfam" id="PF08124">
    <property type="entry name" value="Lyase_8_N"/>
    <property type="match status" value="1"/>
</dbReference>
<dbReference type="PANTHER" id="PTHR38481">
    <property type="entry name" value="HYALURONATE LYASE"/>
    <property type="match status" value="1"/>
</dbReference>
<dbReference type="OrthoDB" id="6636047at2"/>
<feature type="signal peptide" evidence="5">
    <location>
        <begin position="1"/>
        <end position="20"/>
    </location>
</feature>